<comment type="caution">
    <text evidence="2">The sequence shown here is derived from an EMBL/GenBank/DDBJ whole genome shotgun (WGS) entry which is preliminary data.</text>
</comment>
<dbReference type="AlphaFoldDB" id="A0A9P4PL86"/>
<feature type="region of interest" description="Disordered" evidence="1">
    <location>
        <begin position="1"/>
        <end position="41"/>
    </location>
</feature>
<evidence type="ECO:0000313" key="2">
    <source>
        <dbReference type="EMBL" id="KAF2444896.1"/>
    </source>
</evidence>
<reference evidence="2" key="1">
    <citation type="journal article" date="2020" name="Stud. Mycol.">
        <title>101 Dothideomycetes genomes: a test case for predicting lifestyles and emergence of pathogens.</title>
        <authorList>
            <person name="Haridas S."/>
            <person name="Albert R."/>
            <person name="Binder M."/>
            <person name="Bloem J."/>
            <person name="Labutti K."/>
            <person name="Salamov A."/>
            <person name="Andreopoulos B."/>
            <person name="Baker S."/>
            <person name="Barry K."/>
            <person name="Bills G."/>
            <person name="Bluhm B."/>
            <person name="Cannon C."/>
            <person name="Castanera R."/>
            <person name="Culley D."/>
            <person name="Daum C."/>
            <person name="Ezra D."/>
            <person name="Gonzalez J."/>
            <person name="Henrissat B."/>
            <person name="Kuo A."/>
            <person name="Liang C."/>
            <person name="Lipzen A."/>
            <person name="Lutzoni F."/>
            <person name="Magnuson J."/>
            <person name="Mondo S."/>
            <person name="Nolan M."/>
            <person name="Ohm R."/>
            <person name="Pangilinan J."/>
            <person name="Park H.-J."/>
            <person name="Ramirez L."/>
            <person name="Alfaro M."/>
            <person name="Sun H."/>
            <person name="Tritt A."/>
            <person name="Yoshinaga Y."/>
            <person name="Zwiers L.-H."/>
            <person name="Turgeon B."/>
            <person name="Goodwin S."/>
            <person name="Spatafora J."/>
            <person name="Crous P."/>
            <person name="Grigoriev I."/>
        </authorList>
    </citation>
    <scope>NUCLEOTIDE SEQUENCE</scope>
    <source>
        <strain evidence="2">CBS 690.94</strain>
    </source>
</reference>
<evidence type="ECO:0000256" key="1">
    <source>
        <dbReference type="SAM" id="MobiDB-lite"/>
    </source>
</evidence>
<feature type="region of interest" description="Disordered" evidence="1">
    <location>
        <begin position="448"/>
        <end position="468"/>
    </location>
</feature>
<protein>
    <submittedName>
        <fullName evidence="2">Uncharacterized protein</fullName>
    </submittedName>
</protein>
<accession>A0A9P4PL86</accession>
<feature type="compositionally biased region" description="Polar residues" evidence="1">
    <location>
        <begin position="215"/>
        <end position="232"/>
    </location>
</feature>
<sequence length="468" mass="49334">MSELGGEDAVDDRRTQCNAERPRRSKTGHDESLATSTQYQERGDLTRSTCGSWRSARCCRLGHAGRVHLLAGRTVHCRFRLCVPFSNIGPQVVGLSCELCPAPAPAPSTSTSTSTSTRTSFAAPGATRVTAARLPPKQHRAPSLPGRPPTLDASSTVSSIVAIAAATSRAAAAAAAAQHNSNLGEQWSPHGKAAGRQADRSAALGTVFFAKRSQRQPAASPQWSRGAQAQHPSTDDGPTARCSARSLPAPSTPSALPESRRPQGHQASRALLAATRPPNPPPRRRRRAPPRTAGAPHPPGPPQLARARTPPGPSPGRRQAGCPGRHYFIASPNPTKAAWASGCLPRQPIGATLFPCAHATPATLSHYQLAHYSCYRLLHLTLVCARPSAIQTSQATSRSRPCPVGLELASSARYLRRCKSAERPVPPPGLCGKQTVCTSPAFKVALPRPRPAPSSGSLAAHHPGPVRF</sequence>
<dbReference type="Proteomes" id="UP000799764">
    <property type="component" value="Unassembled WGS sequence"/>
</dbReference>
<name>A0A9P4PL86_9PLEO</name>
<gene>
    <name evidence="2" type="ORF">P171DRAFT_472861</name>
</gene>
<feature type="region of interest" description="Disordered" evidence="1">
    <location>
        <begin position="104"/>
        <end position="152"/>
    </location>
</feature>
<feature type="compositionally biased region" description="Low complexity" evidence="1">
    <location>
        <begin position="243"/>
        <end position="257"/>
    </location>
</feature>
<organism evidence="2 3">
    <name type="scientific">Karstenula rhodostoma CBS 690.94</name>
    <dbReference type="NCBI Taxonomy" id="1392251"/>
    <lineage>
        <taxon>Eukaryota</taxon>
        <taxon>Fungi</taxon>
        <taxon>Dikarya</taxon>
        <taxon>Ascomycota</taxon>
        <taxon>Pezizomycotina</taxon>
        <taxon>Dothideomycetes</taxon>
        <taxon>Pleosporomycetidae</taxon>
        <taxon>Pleosporales</taxon>
        <taxon>Massarineae</taxon>
        <taxon>Didymosphaeriaceae</taxon>
        <taxon>Karstenula</taxon>
    </lineage>
</organism>
<feature type="compositionally biased region" description="Low complexity" evidence="1">
    <location>
        <begin position="107"/>
        <end position="124"/>
    </location>
</feature>
<feature type="non-terminal residue" evidence="2">
    <location>
        <position position="468"/>
    </location>
</feature>
<feature type="region of interest" description="Disordered" evidence="1">
    <location>
        <begin position="212"/>
        <end position="323"/>
    </location>
</feature>
<feature type="compositionally biased region" description="Acidic residues" evidence="1">
    <location>
        <begin position="1"/>
        <end position="10"/>
    </location>
</feature>
<evidence type="ECO:0000313" key="3">
    <source>
        <dbReference type="Proteomes" id="UP000799764"/>
    </source>
</evidence>
<proteinExistence type="predicted"/>
<keyword evidence="3" id="KW-1185">Reference proteome</keyword>
<dbReference type="EMBL" id="MU001500">
    <property type="protein sequence ID" value="KAF2444896.1"/>
    <property type="molecule type" value="Genomic_DNA"/>
</dbReference>